<dbReference type="OMA" id="APLIWEL"/>
<name>A0A0E0IWV8_ORYNI</name>
<evidence type="ECO:0000313" key="2">
    <source>
        <dbReference type="Proteomes" id="UP000006591"/>
    </source>
</evidence>
<organism evidence="1">
    <name type="scientific">Oryza nivara</name>
    <name type="common">Indian wild rice</name>
    <name type="synonym">Oryza sativa f. spontanea</name>
    <dbReference type="NCBI Taxonomy" id="4536"/>
    <lineage>
        <taxon>Eukaryota</taxon>
        <taxon>Viridiplantae</taxon>
        <taxon>Streptophyta</taxon>
        <taxon>Embryophyta</taxon>
        <taxon>Tracheophyta</taxon>
        <taxon>Spermatophyta</taxon>
        <taxon>Magnoliopsida</taxon>
        <taxon>Liliopsida</taxon>
        <taxon>Poales</taxon>
        <taxon>Poaceae</taxon>
        <taxon>BOP clade</taxon>
        <taxon>Oryzoideae</taxon>
        <taxon>Oryzeae</taxon>
        <taxon>Oryzinae</taxon>
        <taxon>Oryza</taxon>
    </lineage>
</organism>
<dbReference type="Gramene" id="ONIVA10G21960.1">
    <property type="protein sequence ID" value="ONIVA10G21960.1"/>
    <property type="gene ID" value="ONIVA10G21960"/>
</dbReference>
<keyword evidence="2" id="KW-1185">Reference proteome</keyword>
<proteinExistence type="predicted"/>
<dbReference type="Proteomes" id="UP000006591">
    <property type="component" value="Chromosome 10"/>
</dbReference>
<protein>
    <submittedName>
        <fullName evidence="1">Uncharacterized protein</fullName>
    </submittedName>
</protein>
<accession>A0A0E0IWV8</accession>
<sequence length="257" mass="28385">MAIHKSTSRKCEGLRMSFLNNNSKEILLTKYTPVRKYNLTVILRNLNLREIAPLIWELRLVKCIQDYGLKGWGSARRWMGGGVGFLYLLAFKAEAVAACRCRSPRLISVADRRGKGWSPGASWTMQTTWIFAFLIELITPKAAMSGMGSSNALPCPQRYRRRRKIVGRGGVEGEGDSRRGRREALAGEGRGRWRLVVTRSAGRGAGGRACEGGASESTAAAAAAVGVRGMARTTRAALETARQGCGREERRRWRRAL</sequence>
<dbReference type="AlphaFoldDB" id="A0A0E0IWV8"/>
<dbReference type="HOGENOM" id="CLU_096313_0_0_1"/>
<reference evidence="1" key="1">
    <citation type="submission" date="2015-04" db="UniProtKB">
        <authorList>
            <consortium name="EnsemblPlants"/>
        </authorList>
    </citation>
    <scope>IDENTIFICATION</scope>
    <source>
        <strain evidence="1">SL10</strain>
    </source>
</reference>
<evidence type="ECO:0000313" key="1">
    <source>
        <dbReference type="EnsemblPlants" id="ONIVA10G21960.1"/>
    </source>
</evidence>
<reference evidence="1" key="2">
    <citation type="submission" date="2018-04" db="EMBL/GenBank/DDBJ databases">
        <title>OnivRS2 (Oryza nivara Reference Sequence Version 2).</title>
        <authorList>
            <person name="Zhang J."/>
            <person name="Kudrna D."/>
            <person name="Lee S."/>
            <person name="Talag J."/>
            <person name="Rajasekar S."/>
            <person name="Welchert J."/>
            <person name="Hsing Y.-I."/>
            <person name="Wing R.A."/>
        </authorList>
    </citation>
    <scope>NUCLEOTIDE SEQUENCE [LARGE SCALE GENOMIC DNA]</scope>
</reference>
<dbReference type="EnsemblPlants" id="ONIVA10G21960.1">
    <property type="protein sequence ID" value="ONIVA10G21960.1"/>
    <property type="gene ID" value="ONIVA10G21960"/>
</dbReference>